<reference evidence="2 3" key="1">
    <citation type="submission" date="2018-10" db="EMBL/GenBank/DDBJ databases">
        <title>Fifty Aureobasidium pullulans genomes reveal a recombining polyextremotolerant generalist.</title>
        <authorList>
            <person name="Gostincar C."/>
            <person name="Turk M."/>
            <person name="Zajc J."/>
            <person name="Gunde-Cimerman N."/>
        </authorList>
    </citation>
    <scope>NUCLEOTIDE SEQUENCE [LARGE SCALE GENOMIC DNA]</scope>
    <source>
        <strain evidence="2 3">EXF-3863</strain>
    </source>
</reference>
<dbReference type="EMBL" id="QZBM01000436">
    <property type="protein sequence ID" value="THZ14195.1"/>
    <property type="molecule type" value="Genomic_DNA"/>
</dbReference>
<gene>
    <name evidence="2" type="ORF">D6C91_07446</name>
</gene>
<sequence>MFYSYDTSLRSSPGRIRKSLMESSNLIGVHRIGFPSAEDLLKAVKSLTITYKKHMNAGPKLSDNPGPTPKNLLDDEDICEEKNAIAKEILLEHEEDTKSFLDTAVKDADMLVGNDGIPDLEVGPDKLQHDPLGDYGRLCKNHHLVLC</sequence>
<dbReference type="AlphaFoldDB" id="A0A4S9SUB7"/>
<accession>A0A4S9SUB7</accession>
<dbReference type="Proteomes" id="UP000308005">
    <property type="component" value="Unassembled WGS sequence"/>
</dbReference>
<organism evidence="2 3">
    <name type="scientific">Aureobasidium pullulans</name>
    <name type="common">Black yeast</name>
    <name type="synonym">Pullularia pullulans</name>
    <dbReference type="NCBI Taxonomy" id="5580"/>
    <lineage>
        <taxon>Eukaryota</taxon>
        <taxon>Fungi</taxon>
        <taxon>Dikarya</taxon>
        <taxon>Ascomycota</taxon>
        <taxon>Pezizomycotina</taxon>
        <taxon>Dothideomycetes</taxon>
        <taxon>Dothideomycetidae</taxon>
        <taxon>Dothideales</taxon>
        <taxon>Saccotheciaceae</taxon>
        <taxon>Aureobasidium</taxon>
    </lineage>
</organism>
<evidence type="ECO:0000256" key="1">
    <source>
        <dbReference type="SAM" id="MobiDB-lite"/>
    </source>
</evidence>
<protein>
    <submittedName>
        <fullName evidence="2">Uncharacterized protein</fullName>
    </submittedName>
</protein>
<proteinExistence type="predicted"/>
<comment type="caution">
    <text evidence="2">The sequence shown here is derived from an EMBL/GenBank/DDBJ whole genome shotgun (WGS) entry which is preliminary data.</text>
</comment>
<name>A0A4S9SUB7_AURPU</name>
<evidence type="ECO:0000313" key="3">
    <source>
        <dbReference type="Proteomes" id="UP000308005"/>
    </source>
</evidence>
<feature type="region of interest" description="Disordered" evidence="1">
    <location>
        <begin position="55"/>
        <end position="74"/>
    </location>
</feature>
<evidence type="ECO:0000313" key="2">
    <source>
        <dbReference type="EMBL" id="THZ14195.1"/>
    </source>
</evidence>